<dbReference type="GO" id="GO:0000070">
    <property type="term" value="P:mitotic sister chromatid segregation"/>
    <property type="evidence" value="ECO:0007669"/>
    <property type="project" value="TreeGrafter"/>
</dbReference>
<dbReference type="InterPro" id="IPR024741">
    <property type="entry name" value="Condensin2_G2"/>
</dbReference>
<evidence type="ECO:0000313" key="2">
    <source>
        <dbReference type="Proteomes" id="UP000614350"/>
    </source>
</evidence>
<accession>A0A834IY57</accession>
<dbReference type="InterPro" id="IPR016024">
    <property type="entry name" value="ARM-type_fold"/>
</dbReference>
<dbReference type="PANTHER" id="PTHR16199">
    <property type="entry name" value="CONDENSIN-2 COMPLEX SUBUNIT G2"/>
    <property type="match status" value="1"/>
</dbReference>
<evidence type="ECO:0000313" key="1">
    <source>
        <dbReference type="EMBL" id="KAF7378804.1"/>
    </source>
</evidence>
<name>A0A834IY57_VESVU</name>
<dbReference type="GO" id="GO:0000796">
    <property type="term" value="C:condensin complex"/>
    <property type="evidence" value="ECO:0007669"/>
    <property type="project" value="TreeGrafter"/>
</dbReference>
<dbReference type="Pfam" id="PF12422">
    <property type="entry name" value="Condensin2nSMC"/>
    <property type="match status" value="1"/>
</dbReference>
<organism evidence="1 2">
    <name type="scientific">Vespula vulgaris</name>
    <name type="common">Yellow jacket</name>
    <name type="synonym">Wasp</name>
    <dbReference type="NCBI Taxonomy" id="7454"/>
    <lineage>
        <taxon>Eukaryota</taxon>
        <taxon>Metazoa</taxon>
        <taxon>Ecdysozoa</taxon>
        <taxon>Arthropoda</taxon>
        <taxon>Hexapoda</taxon>
        <taxon>Insecta</taxon>
        <taxon>Pterygota</taxon>
        <taxon>Neoptera</taxon>
        <taxon>Endopterygota</taxon>
        <taxon>Hymenoptera</taxon>
        <taxon>Apocrita</taxon>
        <taxon>Aculeata</taxon>
        <taxon>Vespoidea</taxon>
        <taxon>Vespidae</taxon>
        <taxon>Vespinae</taxon>
        <taxon>Vespula</taxon>
    </lineage>
</organism>
<keyword evidence="2" id="KW-1185">Reference proteome</keyword>
<dbReference type="GO" id="GO:0005634">
    <property type="term" value="C:nucleus"/>
    <property type="evidence" value="ECO:0007669"/>
    <property type="project" value="InterPro"/>
</dbReference>
<dbReference type="EMBL" id="JACSEA010000024">
    <property type="protein sequence ID" value="KAF7378804.1"/>
    <property type="molecule type" value="Genomic_DNA"/>
</dbReference>
<dbReference type="PANTHER" id="PTHR16199:SF4">
    <property type="entry name" value="CONDENSIN-2 COMPLEX SUBUNIT G2"/>
    <property type="match status" value="1"/>
</dbReference>
<dbReference type="Proteomes" id="UP000614350">
    <property type="component" value="Unassembled WGS sequence"/>
</dbReference>
<sequence length="1018" mass="118273">MKLDIRNIKILSEEELCELWYHVKIILLKAQKLSILQSDNENSKEKQQALKLIQAIAAMALETVMHKTFLPNVLLEIVIILHSVILPEIKDTKVKDEISYLLENWWKSNMIWKEKVIMNAIKHLTESSKTSSQHIKRLYKIRSALYLIKRNEDIQMLVELSRSAVVMSVPEGTVILLKLFALGEEFVMGIHNNVKTILEIGESDVIKRYANLYAKAWLNATNKTKKLIIEKCFKNIIFHCLRSRRDSTGRVKLGTNLLIFVDALHRYKSNAIKVMLHDHWNSLLWEHLKASGSCVRCNAAEILFVIYSVESKYLTQNENEMKQYTKAISQLLKDSNQQVCLIAINGTSKILESHWKCIPADIIKNWLNILSYHMKSKFSSEIKISILNGIKLMVSNKHSHASVKDFLNNFVNQIYYADIDVIKCFIKLLIYLQNQIGISIWDSVALTTLLKCIEDTNESKLLEELIKLLCLRIQLDDLNNDDATEEIINIGTKNITATRKFFFHSKDIVNWDNAFRLINIILLTIERQASCLLADDETNNKCSKRFKRNNDKSHNGNSTKDIVKKEIDTCESINILLEVVAIILYVNKKNVVNEYFDKEEGRDLRRVFTSILPQILCSYRVQKLSLNESTLFLLSFVPVTMMSNASNICETIAKQLSNHNVSNEMLITILYTLMKWEKMDIVFTLLKDLITKFTNVDNDSIMKEQEQTLVLTVGILKHLLNIDFQEKLLIAYHKDLVNVWKDLRVIQYHVENRLICSNELKCLQNILSWVEERVIPRIPTMEEHEKHQFPINILKIVFNVCNSMIKECQLPTKICCKIIVLYFKSISSSAGIIFMHDALKAIIALLHFNKTQYYNEDSNLLNTILPKFLYAVMISLNKYPKDVIIEHTNNLKMLNLLIEKYFETIEFTYSDQKMHATYLTIILNTEKILKNTLYLKKYQHACFLAIKQAVIHYDEVDILSTLLIINEMFNLPIKSTRKLQDITNVIKLEYEKRCDLTVHNRFIVDAIKTIVNSIQSNF</sequence>
<evidence type="ECO:0008006" key="3">
    <source>
        <dbReference type="Google" id="ProtNLM"/>
    </source>
</evidence>
<proteinExistence type="predicted"/>
<dbReference type="AlphaFoldDB" id="A0A834IY57"/>
<gene>
    <name evidence="1" type="ORF">HZH66_015038</name>
</gene>
<protein>
    <recommendedName>
        <fullName evidence="3">Condensin-2 complex subunit G2</fullName>
    </recommendedName>
</protein>
<dbReference type="SUPFAM" id="SSF48371">
    <property type="entry name" value="ARM repeat"/>
    <property type="match status" value="1"/>
</dbReference>
<reference evidence="1" key="1">
    <citation type="journal article" date="2020" name="G3 (Bethesda)">
        <title>High-Quality Assemblies for Three Invasive Social Wasps from the &lt;i&gt;Vespula&lt;/i&gt; Genus.</title>
        <authorList>
            <person name="Harrop T.W.R."/>
            <person name="Guhlin J."/>
            <person name="McLaughlin G.M."/>
            <person name="Permina E."/>
            <person name="Stockwell P."/>
            <person name="Gilligan J."/>
            <person name="Le Lec M.F."/>
            <person name="Gruber M.A.M."/>
            <person name="Quinn O."/>
            <person name="Lovegrove M."/>
            <person name="Duncan E.J."/>
            <person name="Remnant E.J."/>
            <person name="Van Eeckhoven J."/>
            <person name="Graham B."/>
            <person name="Knapp R.A."/>
            <person name="Langford K.W."/>
            <person name="Kronenberg Z."/>
            <person name="Press M.O."/>
            <person name="Eacker S.M."/>
            <person name="Wilson-Rankin E.E."/>
            <person name="Purcell J."/>
            <person name="Lester P.J."/>
            <person name="Dearden P.K."/>
        </authorList>
    </citation>
    <scope>NUCLEOTIDE SEQUENCE</scope>
    <source>
        <strain evidence="1">Marl-1</strain>
    </source>
</reference>
<comment type="caution">
    <text evidence="1">The sequence shown here is derived from an EMBL/GenBank/DDBJ whole genome shotgun (WGS) entry which is preliminary data.</text>
</comment>